<dbReference type="SUPFAM" id="SSF75304">
    <property type="entry name" value="Amidase signature (AS) enzymes"/>
    <property type="match status" value="1"/>
</dbReference>
<organism evidence="2 3">
    <name type="scientific">Phenylobacterium zucineum (strain HLK1)</name>
    <dbReference type="NCBI Taxonomy" id="450851"/>
    <lineage>
        <taxon>Bacteria</taxon>
        <taxon>Pseudomonadati</taxon>
        <taxon>Pseudomonadota</taxon>
        <taxon>Alphaproteobacteria</taxon>
        <taxon>Caulobacterales</taxon>
        <taxon>Caulobacteraceae</taxon>
        <taxon>Phenylobacterium</taxon>
    </lineage>
</organism>
<dbReference type="EMBL" id="CP000747">
    <property type="protein sequence ID" value="ACG77567.1"/>
    <property type="molecule type" value="Genomic_DNA"/>
</dbReference>
<reference evidence="2 3" key="1">
    <citation type="journal article" date="2008" name="BMC Genomics">
        <title>Complete genome of Phenylobacterium zucineum - a novel facultative intracellular bacterium isolated from human erythroleukemia cell line K562.</title>
        <authorList>
            <person name="Luo Y."/>
            <person name="Xu X."/>
            <person name="Ding Z."/>
            <person name="Liu Z."/>
            <person name="Zhang B."/>
            <person name="Yan Z."/>
            <person name="Sun J."/>
            <person name="Hu S."/>
            <person name="Hu X."/>
        </authorList>
    </citation>
    <scope>NUCLEOTIDE SEQUENCE [LARGE SCALE GENOMIC DNA]</scope>
    <source>
        <strain evidence="2 3">HLK1</strain>
    </source>
</reference>
<protein>
    <submittedName>
        <fullName evidence="2">Amidase</fullName>
    </submittedName>
</protein>
<dbReference type="InterPro" id="IPR000120">
    <property type="entry name" value="Amidase"/>
</dbReference>
<accession>B4R834</accession>
<dbReference type="Proteomes" id="UP000001868">
    <property type="component" value="Chromosome"/>
</dbReference>
<dbReference type="InterPro" id="IPR036928">
    <property type="entry name" value="AS_sf"/>
</dbReference>
<dbReference type="PANTHER" id="PTHR11895">
    <property type="entry name" value="TRANSAMIDASE"/>
    <property type="match status" value="1"/>
</dbReference>
<dbReference type="AlphaFoldDB" id="B4R834"/>
<dbReference type="RefSeq" id="WP_012521713.1">
    <property type="nucleotide sequence ID" value="NC_011144.1"/>
</dbReference>
<dbReference type="Gene3D" id="3.90.1300.10">
    <property type="entry name" value="Amidase signature (AS) domain"/>
    <property type="match status" value="1"/>
</dbReference>
<feature type="domain" description="Amidase" evidence="1">
    <location>
        <begin position="33"/>
        <end position="401"/>
    </location>
</feature>
<dbReference type="OrthoDB" id="9811471at2"/>
<dbReference type="HOGENOM" id="CLU_009600_0_3_5"/>
<evidence type="ECO:0000313" key="3">
    <source>
        <dbReference type="Proteomes" id="UP000001868"/>
    </source>
</evidence>
<keyword evidence="3" id="KW-1185">Reference proteome</keyword>
<dbReference type="Pfam" id="PF01425">
    <property type="entry name" value="Amidase"/>
    <property type="match status" value="1"/>
</dbReference>
<dbReference type="InterPro" id="IPR020556">
    <property type="entry name" value="Amidase_CS"/>
</dbReference>
<name>B4R834_PHEZH</name>
<dbReference type="InterPro" id="IPR023631">
    <property type="entry name" value="Amidase_dom"/>
</dbReference>
<proteinExistence type="predicted"/>
<evidence type="ECO:0000259" key="1">
    <source>
        <dbReference type="Pfam" id="PF01425"/>
    </source>
</evidence>
<dbReference type="GO" id="GO:0003824">
    <property type="term" value="F:catalytic activity"/>
    <property type="evidence" value="ECO:0007669"/>
    <property type="project" value="InterPro"/>
</dbReference>
<dbReference type="PROSITE" id="PS00571">
    <property type="entry name" value="AMIDASES"/>
    <property type="match status" value="1"/>
</dbReference>
<evidence type="ECO:0000313" key="2">
    <source>
        <dbReference type="EMBL" id="ACG77567.1"/>
    </source>
</evidence>
<dbReference type="KEGG" id="pzu:PHZ_c1153"/>
<gene>
    <name evidence="2" type="ordered locus">PHZ_c1153</name>
</gene>
<dbReference type="STRING" id="450851.PHZ_c1153"/>
<dbReference type="eggNOG" id="COG0154">
    <property type="taxonomic scope" value="Bacteria"/>
</dbReference>
<dbReference type="PANTHER" id="PTHR11895:SF176">
    <property type="entry name" value="AMIDASE AMID-RELATED"/>
    <property type="match status" value="1"/>
</dbReference>
<sequence length="425" mass="44736">MTPAEALARIRTYDPRLKAFVRVFDPPLLGEDLDGPTFAIKDLFDVAGVPTGGGAQVPLDPSPTRHSRAVERLLQAGWSAVGKTHTVELAYGGWGTNRAVGAPWNPWDPKVHRAPGGSSSGSAVAVAAGLCDAALGSDTGGSVRIPAAVCGVVGLKPGRGLVSLRGVHPLSPALDTVGTLARSVEMAARALAAISGPDGAAAVREPFDSEAALSMDVRGRRVAAIPLDDLGEVHPDVGRLYLEAIERLRSAGVAVEMVRPPSALEQSFAPNGLLMAGEGWRIWGERIQRHAEVMDPWIVRRFEAGRDVTDQRLEDVHRRRAEDQAAFHAWIAGWDGLLSPTCPIPAPPIDEVDETVSPLSRLTRAANYLDLPGISVPCGLTGEGLPAGLQILGRPRDEASVVALGAAFERVSGWDGRAPDLAGFA</sequence>